<dbReference type="KEGG" id="ccas:EIB73_02035"/>
<evidence type="ECO:0000313" key="1">
    <source>
        <dbReference type="EMBL" id="AZI32029.1"/>
    </source>
</evidence>
<keyword evidence="2" id="KW-1185">Reference proteome</keyword>
<accession>A0A3G8XFV7</accession>
<evidence type="ECO:0000313" key="2">
    <source>
        <dbReference type="Proteomes" id="UP000270185"/>
    </source>
</evidence>
<dbReference type="Proteomes" id="UP000270185">
    <property type="component" value="Chromosome"/>
</dbReference>
<name>A0A3G8XFV7_9FLAO</name>
<reference evidence="2" key="1">
    <citation type="submission" date="2018-11" db="EMBL/GenBank/DDBJ databases">
        <title>Proposal to divide the Flavobacteriaceae and reorganize its genera based on Amino Acid Identity values calculated from whole genome sequences.</title>
        <authorList>
            <person name="Nicholson A.C."/>
            <person name="Gulvik C.A."/>
            <person name="Whitney A.M."/>
            <person name="Humrighouse B.W."/>
            <person name="Bell M."/>
            <person name="Holmes B."/>
            <person name="Steigerwalt A.G."/>
            <person name="Villarma A."/>
            <person name="Sheth M."/>
            <person name="Batra D."/>
            <person name="Pryor J."/>
            <person name="Bernardet J.-F."/>
            <person name="Hugo C."/>
            <person name="Kampfer P."/>
            <person name="Newman J.D."/>
            <person name="McQuiston J.R."/>
        </authorList>
    </citation>
    <scope>NUCLEOTIDE SEQUENCE [LARGE SCALE GENOMIC DNA]</scope>
    <source>
        <strain evidence="2">G0081</strain>
    </source>
</reference>
<gene>
    <name evidence="1" type="ORF">EIB73_02035</name>
</gene>
<proteinExistence type="predicted"/>
<organism evidence="1 2">
    <name type="scientific">Kaistella carnis</name>
    <dbReference type="NCBI Taxonomy" id="1241979"/>
    <lineage>
        <taxon>Bacteria</taxon>
        <taxon>Pseudomonadati</taxon>
        <taxon>Bacteroidota</taxon>
        <taxon>Flavobacteriia</taxon>
        <taxon>Flavobacteriales</taxon>
        <taxon>Weeksellaceae</taxon>
        <taxon>Chryseobacterium group</taxon>
        <taxon>Kaistella</taxon>
    </lineage>
</organism>
<protein>
    <submittedName>
        <fullName evidence="1">DUF3997 domain-containing protein</fullName>
    </submittedName>
</protein>
<sequence>MEVFIIIILFFIFSCGNDPLEKNYELDYNPMNEVNLVVPEKQGYQRIEIPGHILFYGHNKDFIIANQKPTDSIYSSDNNLTFDKQQEMIFNLDVSKFWIITLRNDSIYGPLDKTEYFKARKLLKVPDHLKLDNSTQSFYTDGKREDIQYYNPDSSVIDLKNLRHCPAKCVS</sequence>
<dbReference type="RefSeq" id="WP_125022158.1">
    <property type="nucleotide sequence ID" value="NZ_CP034159.1"/>
</dbReference>
<dbReference type="AlphaFoldDB" id="A0A3G8XFV7"/>
<dbReference type="InterPro" id="IPR025059">
    <property type="entry name" value="DUF3997"/>
</dbReference>
<dbReference type="OrthoDB" id="1435539at2"/>
<dbReference type="EMBL" id="CP034159">
    <property type="protein sequence ID" value="AZI32029.1"/>
    <property type="molecule type" value="Genomic_DNA"/>
</dbReference>
<dbReference type="Pfam" id="PF13162">
    <property type="entry name" value="DUF3997"/>
    <property type="match status" value="1"/>
</dbReference>